<evidence type="ECO:0000313" key="6">
    <source>
        <dbReference type="Proteomes" id="UP000016568"/>
    </source>
</evidence>
<keyword evidence="1" id="KW-0805">Transcription regulation</keyword>
<dbReference type="InterPro" id="IPR039422">
    <property type="entry name" value="MarR/SlyA-like"/>
</dbReference>
<dbReference type="InterPro" id="IPR000835">
    <property type="entry name" value="HTH_MarR-typ"/>
</dbReference>
<dbReference type="PANTHER" id="PTHR33164:SF43">
    <property type="entry name" value="HTH-TYPE TRANSCRIPTIONAL REPRESSOR YETL"/>
    <property type="match status" value="1"/>
</dbReference>
<dbReference type="EMBL" id="BASZ01000002">
    <property type="protein sequence ID" value="GAD48283.1"/>
    <property type="molecule type" value="Genomic_DNA"/>
</dbReference>
<dbReference type="SMART" id="SM00347">
    <property type="entry name" value="HTH_MARR"/>
    <property type="match status" value="1"/>
</dbReference>
<dbReference type="GO" id="GO:0006950">
    <property type="term" value="P:response to stress"/>
    <property type="evidence" value="ECO:0007669"/>
    <property type="project" value="TreeGrafter"/>
</dbReference>
<evidence type="ECO:0000256" key="2">
    <source>
        <dbReference type="ARBA" id="ARBA00023125"/>
    </source>
</evidence>
<comment type="caution">
    <text evidence="5">The sequence shown here is derived from an EMBL/GenBank/DDBJ whole genome shotgun (WGS) entry which is preliminary data.</text>
</comment>
<evidence type="ECO:0000259" key="4">
    <source>
        <dbReference type="PROSITE" id="PS50995"/>
    </source>
</evidence>
<dbReference type="PRINTS" id="PR00598">
    <property type="entry name" value="HTHMARR"/>
</dbReference>
<dbReference type="PANTHER" id="PTHR33164">
    <property type="entry name" value="TRANSCRIPTIONAL REGULATOR, MARR FAMILY"/>
    <property type="match status" value="1"/>
</dbReference>
<name>U3A0J4_9SPHN</name>
<keyword evidence="2" id="KW-0238">DNA-binding</keyword>
<feature type="domain" description="HTH marR-type" evidence="4">
    <location>
        <begin position="1"/>
        <end position="111"/>
    </location>
</feature>
<evidence type="ECO:0000256" key="3">
    <source>
        <dbReference type="ARBA" id="ARBA00023163"/>
    </source>
</evidence>
<dbReference type="GO" id="GO:0003677">
    <property type="term" value="F:DNA binding"/>
    <property type="evidence" value="ECO:0007669"/>
    <property type="project" value="UniProtKB-KW"/>
</dbReference>
<dbReference type="Proteomes" id="UP000016568">
    <property type="component" value="Unassembled WGS sequence"/>
</dbReference>
<dbReference type="Pfam" id="PF12802">
    <property type="entry name" value="MarR_2"/>
    <property type="match status" value="1"/>
</dbReference>
<proteinExistence type="predicted"/>
<dbReference type="PROSITE" id="PS01117">
    <property type="entry name" value="HTH_MARR_1"/>
    <property type="match status" value="1"/>
</dbReference>
<dbReference type="InterPro" id="IPR036388">
    <property type="entry name" value="WH-like_DNA-bd_sf"/>
</dbReference>
<gene>
    <name evidence="5" type="ORF">NT2_02_03650</name>
</gene>
<dbReference type="eggNOG" id="COG1846">
    <property type="taxonomic scope" value="Bacteria"/>
</dbReference>
<evidence type="ECO:0000256" key="1">
    <source>
        <dbReference type="ARBA" id="ARBA00023015"/>
    </source>
</evidence>
<evidence type="ECO:0000313" key="5">
    <source>
        <dbReference type="EMBL" id="GAD48283.1"/>
    </source>
</evidence>
<sequence length="130" mass="14688">MREVGVTGAQARLLMILAADEGRQQTHYASVLEVEPITLCRMVDRMVEADLIERSPDPNDRRARLLSRSDKARALEPVLQEKIDQLVDDIQSPFTSDELQILHRLLSRMGEQLVSPSEKITENKEVTAHG</sequence>
<accession>U3A0J4</accession>
<dbReference type="InterPro" id="IPR023187">
    <property type="entry name" value="Tscrpt_reg_MarR-type_CS"/>
</dbReference>
<dbReference type="InterPro" id="IPR036390">
    <property type="entry name" value="WH_DNA-bd_sf"/>
</dbReference>
<keyword evidence="3" id="KW-0804">Transcription</keyword>
<reference evidence="5 6" key="1">
    <citation type="submission" date="2013-09" db="EMBL/GenBank/DDBJ databases">
        <title>Whole genome shotgun sequence of Novosphingobium tardaugens NBRC 16725.</title>
        <authorList>
            <person name="Isaki S."/>
            <person name="Hosoyama A."/>
            <person name="Tsuchikane K."/>
            <person name="Katsumata H."/>
            <person name="Ando Y."/>
            <person name="Yamazaki S."/>
            <person name="Fujita N."/>
        </authorList>
    </citation>
    <scope>NUCLEOTIDE SEQUENCE [LARGE SCALE GENOMIC DNA]</scope>
    <source>
        <strain evidence="5 6">NBRC 16725</strain>
    </source>
</reference>
<dbReference type="GO" id="GO:0003700">
    <property type="term" value="F:DNA-binding transcription factor activity"/>
    <property type="evidence" value="ECO:0007669"/>
    <property type="project" value="InterPro"/>
</dbReference>
<organism evidence="5 6">
    <name type="scientific">Caenibius tardaugens NBRC 16725</name>
    <dbReference type="NCBI Taxonomy" id="1219035"/>
    <lineage>
        <taxon>Bacteria</taxon>
        <taxon>Pseudomonadati</taxon>
        <taxon>Pseudomonadota</taxon>
        <taxon>Alphaproteobacteria</taxon>
        <taxon>Sphingomonadales</taxon>
        <taxon>Erythrobacteraceae</taxon>
        <taxon>Caenibius</taxon>
    </lineage>
</organism>
<dbReference type="PROSITE" id="PS50995">
    <property type="entry name" value="HTH_MARR_2"/>
    <property type="match status" value="1"/>
</dbReference>
<dbReference type="SUPFAM" id="SSF46785">
    <property type="entry name" value="Winged helix' DNA-binding domain"/>
    <property type="match status" value="1"/>
</dbReference>
<dbReference type="AlphaFoldDB" id="U3A0J4"/>
<dbReference type="Gene3D" id="1.10.10.10">
    <property type="entry name" value="Winged helix-like DNA-binding domain superfamily/Winged helix DNA-binding domain"/>
    <property type="match status" value="1"/>
</dbReference>
<keyword evidence="6" id="KW-1185">Reference proteome</keyword>
<protein>
    <submittedName>
        <fullName evidence="5">Putative MarR family transcriptional regulator</fullName>
    </submittedName>
</protein>